<feature type="non-terminal residue" evidence="1">
    <location>
        <position position="109"/>
    </location>
</feature>
<keyword evidence="2" id="KW-1185">Reference proteome</keyword>
<gene>
    <name evidence="1" type="ORF">IPOD504_LOCUS17620</name>
</gene>
<name>A0ABN8JA11_9NEOP</name>
<sequence length="109" mass="11611">MISIWGAGGGRCIIIQAAWSAGRGGGVRHADKRSSTRAETPAVVARRGPYRKRLTVTPCKLPNVTFLTGHPRGTLRRSISMQSSPAGDADPVSPLAILLLHFCLLYGCV</sequence>
<evidence type="ECO:0000313" key="2">
    <source>
        <dbReference type="Proteomes" id="UP000837857"/>
    </source>
</evidence>
<organism evidence="1 2">
    <name type="scientific">Iphiclides podalirius</name>
    <name type="common">scarce swallowtail</name>
    <dbReference type="NCBI Taxonomy" id="110791"/>
    <lineage>
        <taxon>Eukaryota</taxon>
        <taxon>Metazoa</taxon>
        <taxon>Ecdysozoa</taxon>
        <taxon>Arthropoda</taxon>
        <taxon>Hexapoda</taxon>
        <taxon>Insecta</taxon>
        <taxon>Pterygota</taxon>
        <taxon>Neoptera</taxon>
        <taxon>Endopterygota</taxon>
        <taxon>Lepidoptera</taxon>
        <taxon>Glossata</taxon>
        <taxon>Ditrysia</taxon>
        <taxon>Papilionoidea</taxon>
        <taxon>Papilionidae</taxon>
        <taxon>Papilioninae</taxon>
        <taxon>Iphiclides</taxon>
    </lineage>
</organism>
<protein>
    <submittedName>
        <fullName evidence="1">Uncharacterized protein</fullName>
    </submittedName>
</protein>
<reference evidence="1" key="1">
    <citation type="submission" date="2022-03" db="EMBL/GenBank/DDBJ databases">
        <authorList>
            <person name="Martin H S."/>
        </authorList>
    </citation>
    <scope>NUCLEOTIDE SEQUENCE</scope>
</reference>
<dbReference type="Proteomes" id="UP000837857">
    <property type="component" value="Chromosome 9"/>
</dbReference>
<evidence type="ECO:0000313" key="1">
    <source>
        <dbReference type="EMBL" id="CAH2077254.1"/>
    </source>
</evidence>
<dbReference type="EMBL" id="OW152821">
    <property type="protein sequence ID" value="CAH2077254.1"/>
    <property type="molecule type" value="Genomic_DNA"/>
</dbReference>
<accession>A0ABN8JA11</accession>
<proteinExistence type="predicted"/>